<dbReference type="EMBL" id="QVTD01000003">
    <property type="protein sequence ID" value="RFU65206.1"/>
    <property type="molecule type" value="Genomic_DNA"/>
</dbReference>
<dbReference type="Pfam" id="PF02016">
    <property type="entry name" value="Peptidase_S66"/>
    <property type="match status" value="1"/>
</dbReference>
<dbReference type="SUPFAM" id="SSF141986">
    <property type="entry name" value="LD-carboxypeptidase A C-terminal domain-like"/>
    <property type="match status" value="1"/>
</dbReference>
<dbReference type="InterPro" id="IPR040921">
    <property type="entry name" value="Peptidase_S66C"/>
</dbReference>
<dbReference type="InterPro" id="IPR040449">
    <property type="entry name" value="Peptidase_S66_N"/>
</dbReference>
<dbReference type="GO" id="GO:0004180">
    <property type="term" value="F:carboxypeptidase activity"/>
    <property type="evidence" value="ECO:0007669"/>
    <property type="project" value="UniProtKB-KW"/>
</dbReference>
<keyword evidence="2 9" id="KW-0121">Carboxypeptidase</keyword>
<evidence type="ECO:0000256" key="1">
    <source>
        <dbReference type="ARBA" id="ARBA00010233"/>
    </source>
</evidence>
<feature type="active site" description="Charge relay system" evidence="6">
    <location>
        <position position="276"/>
    </location>
</feature>
<evidence type="ECO:0000259" key="7">
    <source>
        <dbReference type="Pfam" id="PF02016"/>
    </source>
</evidence>
<dbReference type="OrthoDB" id="9807329at2"/>
<gene>
    <name evidence="9" type="ORF">D0466_04695</name>
</gene>
<comment type="similarity">
    <text evidence="1">Belongs to the peptidase S66 family.</text>
</comment>
<keyword evidence="3" id="KW-0645">Protease</keyword>
<dbReference type="PIRSF" id="PIRSF028757">
    <property type="entry name" value="LD-carboxypeptidase"/>
    <property type="match status" value="1"/>
</dbReference>
<dbReference type="InterPro" id="IPR003507">
    <property type="entry name" value="S66_fam"/>
</dbReference>
<feature type="domain" description="LD-carboxypeptidase C-terminal" evidence="8">
    <location>
        <begin position="178"/>
        <end position="291"/>
    </location>
</feature>
<evidence type="ECO:0000256" key="4">
    <source>
        <dbReference type="ARBA" id="ARBA00022801"/>
    </source>
</evidence>
<dbReference type="CDD" id="cd07025">
    <property type="entry name" value="Peptidase_S66"/>
    <property type="match status" value="1"/>
</dbReference>
<evidence type="ECO:0000256" key="3">
    <source>
        <dbReference type="ARBA" id="ARBA00022670"/>
    </source>
</evidence>
<dbReference type="InterPro" id="IPR027461">
    <property type="entry name" value="Carboxypeptidase_A_C_sf"/>
</dbReference>
<evidence type="ECO:0000256" key="5">
    <source>
        <dbReference type="ARBA" id="ARBA00022825"/>
    </source>
</evidence>
<dbReference type="GO" id="GO:0006508">
    <property type="term" value="P:proteolysis"/>
    <property type="evidence" value="ECO:0007669"/>
    <property type="project" value="UniProtKB-KW"/>
</dbReference>
<dbReference type="Gene3D" id="3.40.50.10740">
    <property type="entry name" value="Class I glutamine amidotransferase-like"/>
    <property type="match status" value="1"/>
</dbReference>
<evidence type="ECO:0000256" key="6">
    <source>
        <dbReference type="PIRSR" id="PIRSR028757-1"/>
    </source>
</evidence>
<keyword evidence="10" id="KW-1185">Reference proteome</keyword>
<evidence type="ECO:0000313" key="10">
    <source>
        <dbReference type="Proteomes" id="UP000262939"/>
    </source>
</evidence>
<keyword evidence="5" id="KW-0720">Serine protease</keyword>
<comment type="caution">
    <text evidence="9">The sequence shown here is derived from an EMBL/GenBank/DDBJ whole genome shotgun (WGS) entry which is preliminary data.</text>
</comment>
<dbReference type="Gene3D" id="3.50.30.60">
    <property type="entry name" value="LD-carboxypeptidase A C-terminal domain-like"/>
    <property type="match status" value="1"/>
</dbReference>
<keyword evidence="4" id="KW-0378">Hydrolase</keyword>
<feature type="active site" description="Nucleophile" evidence="6">
    <location>
        <position position="110"/>
    </location>
</feature>
<sequence length="307" mass="33644">MAVKPPLLQRGDTIGVVTPGSPLDANIINARAQTLRDMGFNVVFGRHVYSYEGIVSASAEERAEDVMNMFTDSRIKMILPTRGGTGVQTILPHLDYEVIRDNPKIISGYSDVTILLNNLYQTSNLITFHSLLLIDFRPDTPSYNFNQFFQTTSTTTSPKAIQNPPDMPLRSLVPGNVRGPIVGGNMTSLVNALGTPYEIDTRGKILFLEETHSPTNMIFRYLTQLSLSGKFQDCLGIIMGQCTNCPVSYGTTYDELINDLLVPLGKPLMVNLATGHGYYKAAIPIGTNVNLNTQDNTLTVLEPAVSP</sequence>
<dbReference type="InterPro" id="IPR027478">
    <property type="entry name" value="LdcA_N"/>
</dbReference>
<dbReference type="Pfam" id="PF17676">
    <property type="entry name" value="Peptidase_S66C"/>
    <property type="match status" value="1"/>
</dbReference>
<dbReference type="PANTHER" id="PTHR30237:SF2">
    <property type="entry name" value="MUREIN TETRAPEPTIDE CARBOXYPEPTIDASE"/>
    <property type="match status" value="1"/>
</dbReference>
<evidence type="ECO:0000313" key="9">
    <source>
        <dbReference type="EMBL" id="RFU65206.1"/>
    </source>
</evidence>
<dbReference type="InterPro" id="IPR029062">
    <property type="entry name" value="Class_I_gatase-like"/>
</dbReference>
<protein>
    <submittedName>
        <fullName evidence="9">LD-carboxypeptidase</fullName>
    </submittedName>
</protein>
<dbReference type="AlphaFoldDB" id="A0A372LHW8"/>
<evidence type="ECO:0000256" key="2">
    <source>
        <dbReference type="ARBA" id="ARBA00022645"/>
    </source>
</evidence>
<dbReference type="SUPFAM" id="SSF52317">
    <property type="entry name" value="Class I glutamine amidotransferase-like"/>
    <property type="match status" value="1"/>
</dbReference>
<feature type="domain" description="LD-carboxypeptidase N-terminal" evidence="7">
    <location>
        <begin position="14"/>
        <end position="129"/>
    </location>
</feature>
<proteinExistence type="inferred from homology"/>
<dbReference type="GO" id="GO:0008236">
    <property type="term" value="F:serine-type peptidase activity"/>
    <property type="evidence" value="ECO:0007669"/>
    <property type="project" value="UniProtKB-KW"/>
</dbReference>
<feature type="active site" description="Charge relay system" evidence="6">
    <location>
        <position position="209"/>
    </location>
</feature>
<reference evidence="9 10" key="1">
    <citation type="submission" date="2018-08" db="EMBL/GenBank/DDBJ databases">
        <title>Bacillus chawlae sp. nov., Bacillus glennii sp. nov., and Bacillus saganii sp. nov. Isolated from the Vehicle Assembly Building at Kennedy Space Center where the Viking Spacecraft were Assembled.</title>
        <authorList>
            <person name="Seuylemezian A."/>
            <person name="Vaishampayan P."/>
        </authorList>
    </citation>
    <scope>NUCLEOTIDE SEQUENCE [LARGE SCALE GENOMIC DNA]</scope>
    <source>
        <strain evidence="9 10">V44-8</strain>
    </source>
</reference>
<dbReference type="RefSeq" id="WP_117321382.1">
    <property type="nucleotide sequence ID" value="NZ_QVTD01000003.1"/>
</dbReference>
<dbReference type="Proteomes" id="UP000262939">
    <property type="component" value="Unassembled WGS sequence"/>
</dbReference>
<organism evidence="9 10">
    <name type="scientific">Peribacillus glennii</name>
    <dbReference type="NCBI Taxonomy" id="2303991"/>
    <lineage>
        <taxon>Bacteria</taxon>
        <taxon>Bacillati</taxon>
        <taxon>Bacillota</taxon>
        <taxon>Bacilli</taxon>
        <taxon>Bacillales</taxon>
        <taxon>Bacillaceae</taxon>
        <taxon>Peribacillus</taxon>
    </lineage>
</organism>
<name>A0A372LHW8_9BACI</name>
<evidence type="ECO:0000259" key="8">
    <source>
        <dbReference type="Pfam" id="PF17676"/>
    </source>
</evidence>
<dbReference type="PANTHER" id="PTHR30237">
    <property type="entry name" value="MURAMOYLTETRAPEPTIDE CARBOXYPEPTIDASE"/>
    <property type="match status" value="1"/>
</dbReference>
<accession>A0A372LHW8</accession>